<reference evidence="2" key="1">
    <citation type="journal article" date="2006" name="PLoS Biol.">
        <title>Macronuclear genome sequence of the ciliate Tetrahymena thermophila, a model eukaryote.</title>
        <authorList>
            <person name="Eisen J.A."/>
            <person name="Coyne R.S."/>
            <person name="Wu M."/>
            <person name="Wu D."/>
            <person name="Thiagarajan M."/>
            <person name="Wortman J.R."/>
            <person name="Badger J.H."/>
            <person name="Ren Q."/>
            <person name="Amedeo P."/>
            <person name="Jones K.M."/>
            <person name="Tallon L.J."/>
            <person name="Delcher A.L."/>
            <person name="Salzberg S.L."/>
            <person name="Silva J.C."/>
            <person name="Haas B.J."/>
            <person name="Majoros W.H."/>
            <person name="Farzad M."/>
            <person name="Carlton J.M."/>
            <person name="Smith R.K. Jr."/>
            <person name="Garg J."/>
            <person name="Pearlman R.E."/>
            <person name="Karrer K.M."/>
            <person name="Sun L."/>
            <person name="Manning G."/>
            <person name="Elde N.C."/>
            <person name="Turkewitz A.P."/>
            <person name="Asai D.J."/>
            <person name="Wilkes D.E."/>
            <person name="Wang Y."/>
            <person name="Cai H."/>
            <person name="Collins K."/>
            <person name="Stewart B.A."/>
            <person name="Lee S.R."/>
            <person name="Wilamowska K."/>
            <person name="Weinberg Z."/>
            <person name="Ruzzo W.L."/>
            <person name="Wloga D."/>
            <person name="Gaertig J."/>
            <person name="Frankel J."/>
            <person name="Tsao C.-C."/>
            <person name="Gorovsky M.A."/>
            <person name="Keeling P.J."/>
            <person name="Waller R.F."/>
            <person name="Patron N.J."/>
            <person name="Cherry J.M."/>
            <person name="Stover N.A."/>
            <person name="Krieger C.J."/>
            <person name="del Toro C."/>
            <person name="Ryder H.F."/>
            <person name="Williamson S.C."/>
            <person name="Barbeau R.A."/>
            <person name="Hamilton E.P."/>
            <person name="Orias E."/>
        </authorList>
    </citation>
    <scope>NUCLEOTIDE SEQUENCE [LARGE SCALE GENOMIC DNA]</scope>
    <source>
        <strain evidence="2">SB210</strain>
    </source>
</reference>
<protein>
    <submittedName>
        <fullName evidence="1">Uncharacterized protein</fullName>
    </submittedName>
</protein>
<reference evidence="3 4" key="2">
    <citation type="journal article" date="2020" name="Nat. Commun.">
        <title>Type III ATP synthase is a symmetry-deviated dimer that induces membrane curvature through tetramerization.</title>
        <authorList>
            <person name="Flygaard R.K."/>
            <person name="Muhleip A."/>
            <person name="Tobiasson V."/>
            <person name="Amunts A."/>
        </authorList>
    </citation>
    <scope>STRUCTURE BY ELECTRON MICROSCOPY (2.50 ANGSTROMS)</scope>
</reference>
<dbReference type="SMR" id="Q24I07"/>
<dbReference type="EMDB" id="EMD-10859"/>
<dbReference type="KEGG" id="tet:TTHERM_00571670"/>
<name>Q24I07_TETTS</name>
<dbReference type="EMBL" id="GG662498">
    <property type="protein sequence ID" value="EAS07431.2"/>
    <property type="molecule type" value="Genomic_DNA"/>
</dbReference>
<sequence length="204" mass="24223">MSLHEKMQTDYLWVKDHSQADSWAKARTHGYNYIAHTVPNKKERYEMIWRSMGKSTDWELEKFRLGKKFPDRGNKRRWFKNLFRLIKNPMGYIFWKTYKARLAKPSLIVTSMFIGFTLGFIKLKAQSIAYSKKQYATLRAGKNIEGSGQVHFGYHDQKWGMPAIPMFQLMYYELPGNSIVVNPCRNQNYRLYFEMRKKLGILPA</sequence>
<accession>Q24I07</accession>
<evidence type="ECO:0007829" key="3">
    <source>
        <dbReference type="PDB" id="6YNX"/>
    </source>
</evidence>
<evidence type="ECO:0000313" key="2">
    <source>
        <dbReference type="Proteomes" id="UP000009168"/>
    </source>
</evidence>
<dbReference type="PDB" id="6YNY">
    <property type="method" value="EM"/>
    <property type="resolution" value="2.70 A"/>
    <property type="chains" value="F/f=1-204"/>
</dbReference>
<dbReference type="Proteomes" id="UP000009168">
    <property type="component" value="Unassembled WGS sequence"/>
</dbReference>
<dbReference type="HOGENOM" id="CLU_1345489_0_0_1"/>
<dbReference type="InParanoid" id="Q24I07"/>
<evidence type="ECO:0007829" key="4">
    <source>
        <dbReference type="PDB" id="6YNY"/>
    </source>
</evidence>
<evidence type="ECO:0000313" key="1">
    <source>
        <dbReference type="EMBL" id="EAS07431.2"/>
    </source>
</evidence>
<organism evidence="1 2">
    <name type="scientific">Tetrahymena thermophila (strain SB210)</name>
    <dbReference type="NCBI Taxonomy" id="312017"/>
    <lineage>
        <taxon>Eukaryota</taxon>
        <taxon>Sar</taxon>
        <taxon>Alveolata</taxon>
        <taxon>Ciliophora</taxon>
        <taxon>Intramacronucleata</taxon>
        <taxon>Oligohymenophorea</taxon>
        <taxon>Hymenostomatida</taxon>
        <taxon>Tetrahymenina</taxon>
        <taxon>Tetrahymenidae</taxon>
        <taxon>Tetrahymena</taxon>
    </lineage>
</organism>
<dbReference type="PDB" id="6YNX">
    <property type="method" value="EM"/>
    <property type="resolution" value="2.50 A"/>
    <property type="chains" value="F/f=1-204"/>
</dbReference>
<dbReference type="RefSeq" id="XP_001027673.2">
    <property type="nucleotide sequence ID" value="XM_001027673.2"/>
</dbReference>
<gene>
    <name evidence="1" type="ORF">TTHERM_00571670</name>
</gene>
<dbReference type="GeneID" id="7823912"/>
<dbReference type="PDB" id="6YNZ">
    <property type="method" value="EM"/>
    <property type="resolution" value="3.10 A"/>
    <property type="chains" value="F/F3/f/f3=1-204"/>
</dbReference>
<dbReference type="EMDB" id="EMD-10861"/>
<dbReference type="OMA" id="GNKRRWF"/>
<dbReference type="EMDB" id="EMD-10860"/>
<proteinExistence type="evidence at protein level"/>
<dbReference type="eggNOG" id="ENOG502SP3E">
    <property type="taxonomic scope" value="Eukaryota"/>
</dbReference>
<keyword evidence="3 4" id="KW-0002">3D-structure</keyword>
<dbReference type="AlphaFoldDB" id="Q24I07"/>
<keyword evidence="2" id="KW-1185">Reference proteome</keyword>
<dbReference type="OrthoDB" id="309602at2759"/>
<dbReference type="STRING" id="312017.Q24I07"/>